<keyword evidence="5" id="KW-1185">Reference proteome</keyword>
<dbReference type="EMBL" id="BSOB01000046">
    <property type="protein sequence ID" value="GLQ94633.1"/>
    <property type="molecule type" value="Genomic_DNA"/>
</dbReference>
<proteinExistence type="predicted"/>
<dbReference type="Proteomes" id="UP001156670">
    <property type="component" value="Unassembled WGS sequence"/>
</dbReference>
<organism evidence="4 5">
    <name type="scientific">Dyella acidisoli</name>
    <dbReference type="NCBI Taxonomy" id="1867834"/>
    <lineage>
        <taxon>Bacteria</taxon>
        <taxon>Pseudomonadati</taxon>
        <taxon>Pseudomonadota</taxon>
        <taxon>Gammaproteobacteria</taxon>
        <taxon>Lysobacterales</taxon>
        <taxon>Rhodanobacteraceae</taxon>
        <taxon>Dyella</taxon>
    </lineage>
</organism>
<evidence type="ECO:0000256" key="2">
    <source>
        <dbReference type="ARBA" id="ARBA00022837"/>
    </source>
</evidence>
<reference evidence="5" key="1">
    <citation type="journal article" date="2019" name="Int. J. Syst. Evol. Microbiol.">
        <title>The Global Catalogue of Microorganisms (GCM) 10K type strain sequencing project: providing services to taxonomists for standard genome sequencing and annotation.</title>
        <authorList>
            <consortium name="The Broad Institute Genomics Platform"/>
            <consortium name="The Broad Institute Genome Sequencing Center for Infectious Disease"/>
            <person name="Wu L."/>
            <person name="Ma J."/>
        </authorList>
    </citation>
    <scope>NUCLEOTIDE SEQUENCE [LARGE SCALE GENOMIC DNA]</scope>
    <source>
        <strain evidence="5">NBRC 111980</strain>
    </source>
</reference>
<dbReference type="InterPro" id="IPR008707">
    <property type="entry name" value="B-propeller_PilY1"/>
</dbReference>
<feature type="domain" description="PilY1 beta-propeller" evidence="3">
    <location>
        <begin position="1"/>
        <end position="174"/>
    </location>
</feature>
<evidence type="ECO:0000313" key="4">
    <source>
        <dbReference type="EMBL" id="GLQ94633.1"/>
    </source>
</evidence>
<name>A0ABQ5XW90_9GAMM</name>
<accession>A0ABQ5XW90</accession>
<keyword evidence="2" id="KW-0106">Calcium</keyword>
<keyword evidence="1" id="KW-0479">Metal-binding</keyword>
<evidence type="ECO:0000313" key="5">
    <source>
        <dbReference type="Proteomes" id="UP001156670"/>
    </source>
</evidence>
<comment type="caution">
    <text evidence="4">The sequence shown here is derived from an EMBL/GenBank/DDBJ whole genome shotgun (WGS) entry which is preliminary data.</text>
</comment>
<evidence type="ECO:0000256" key="1">
    <source>
        <dbReference type="ARBA" id="ARBA00022723"/>
    </source>
</evidence>
<protein>
    <recommendedName>
        <fullName evidence="3">PilY1 beta-propeller domain-containing protein</fullName>
    </recommendedName>
</protein>
<gene>
    <name evidence="4" type="ORF">GCM10007901_35850</name>
</gene>
<evidence type="ECO:0000259" key="3">
    <source>
        <dbReference type="Pfam" id="PF05567"/>
    </source>
</evidence>
<sequence length="202" mass="21490">MHNGQWAIIFGNGLGSGTSAGIYIGLVSWNATTSTPAVRFQLLDTGVGSSTRASGIAYVTSVDLDGDNIADYLYAGDLQGNVWRFDVTSSSASNWAASTFGNRTSTPLFVAKDSSGNLQPITTAIVAAAIQTNGVTRAMLYFGTGQKIPQTATSGDTHNTTGTQTFYGIWDWDVANWNSLSSVDRGEHRAPLELKRALTIRQ</sequence>
<dbReference type="Pfam" id="PF05567">
    <property type="entry name" value="T4P_PilY1"/>
    <property type="match status" value="1"/>
</dbReference>